<dbReference type="InterPro" id="IPR051479">
    <property type="entry name" value="PorB-like"/>
</dbReference>
<organism evidence="3 4">
    <name type="scientific">Desulfosoma caldarium</name>
    <dbReference type="NCBI Taxonomy" id="610254"/>
    <lineage>
        <taxon>Bacteria</taxon>
        <taxon>Pseudomonadati</taxon>
        <taxon>Thermodesulfobacteriota</taxon>
        <taxon>Syntrophobacteria</taxon>
        <taxon>Syntrophobacterales</taxon>
        <taxon>Syntrophobacteraceae</taxon>
        <taxon>Desulfosoma</taxon>
    </lineage>
</organism>
<keyword evidence="1" id="KW-0560">Oxidoreductase</keyword>
<dbReference type="SUPFAM" id="SSF52518">
    <property type="entry name" value="Thiamin diphosphate-binding fold (THDP-binding)"/>
    <property type="match status" value="1"/>
</dbReference>
<dbReference type="PANTHER" id="PTHR42897:SF1">
    <property type="entry name" value="2-OXOACID OXIDOREDUCTASE (FERREDOXIN)"/>
    <property type="match status" value="1"/>
</dbReference>
<dbReference type="RefSeq" id="WP_245994282.1">
    <property type="nucleotide sequence ID" value="NZ_RJVA01000010.1"/>
</dbReference>
<dbReference type="Proteomes" id="UP000276223">
    <property type="component" value="Unassembled WGS sequence"/>
</dbReference>
<sequence>MPTALMDLPEKEYILPGTRTCAGCGLPIAYRHILKALGPKTIVTLPACCLTILHGMYPKTPVLVNAVNNVFGGTAASASGLAAGLKALGKDDYVVLAMAGDGGTFDMGIQALSGAAERQTNFIYVCYDNEAYMNTGVQRSSATPSGAITTTTPVRPKEQPKKDFIQIMEAHHPAYLATTCSSYPMDLYDKFSKARHIQGTRFIHLTVPCPAGWGFPTRETIKIGRLAVETGVIVLYEVENGVFRLTGKSLSLAKTRRKRPVEDYLKRQARFKKMTPEQMEAFQKEVDARWETLLARAGF</sequence>
<dbReference type="CDD" id="cd03376">
    <property type="entry name" value="TPP_PFOR_porB_like"/>
    <property type="match status" value="1"/>
</dbReference>
<dbReference type="InterPro" id="IPR029061">
    <property type="entry name" value="THDP-binding"/>
</dbReference>
<dbReference type="PANTHER" id="PTHR42897">
    <property type="entry name" value="PYRUVATE SYNTHASE SUBUNIT PORB"/>
    <property type="match status" value="1"/>
</dbReference>
<dbReference type="AlphaFoldDB" id="A0A3N1VGJ1"/>
<evidence type="ECO:0000256" key="1">
    <source>
        <dbReference type="ARBA" id="ARBA00023002"/>
    </source>
</evidence>
<accession>A0A3N1VGJ1</accession>
<dbReference type="GO" id="GO:0044281">
    <property type="term" value="P:small molecule metabolic process"/>
    <property type="evidence" value="ECO:0007669"/>
    <property type="project" value="UniProtKB-ARBA"/>
</dbReference>
<dbReference type="GO" id="GO:0030976">
    <property type="term" value="F:thiamine pyrophosphate binding"/>
    <property type="evidence" value="ECO:0007669"/>
    <property type="project" value="InterPro"/>
</dbReference>
<feature type="domain" description="Thiamine pyrophosphate enzyme TPP-binding" evidence="2">
    <location>
        <begin position="67"/>
        <end position="204"/>
    </location>
</feature>
<dbReference type="InterPro" id="IPR011766">
    <property type="entry name" value="TPP_enzyme_TPP-bd"/>
</dbReference>
<name>A0A3N1VGJ1_9BACT</name>
<gene>
    <name evidence="3" type="ORF">EDC27_1150</name>
</gene>
<dbReference type="GO" id="GO:0016491">
    <property type="term" value="F:oxidoreductase activity"/>
    <property type="evidence" value="ECO:0007669"/>
    <property type="project" value="UniProtKB-KW"/>
</dbReference>
<reference evidence="3 4" key="1">
    <citation type="submission" date="2018-11" db="EMBL/GenBank/DDBJ databases">
        <title>Genomic Encyclopedia of Type Strains, Phase IV (KMG-IV): sequencing the most valuable type-strain genomes for metagenomic binning, comparative biology and taxonomic classification.</title>
        <authorList>
            <person name="Goeker M."/>
        </authorList>
    </citation>
    <scope>NUCLEOTIDE SEQUENCE [LARGE SCALE GENOMIC DNA]</scope>
    <source>
        <strain evidence="3 4">DSM 22027</strain>
    </source>
</reference>
<proteinExistence type="predicted"/>
<protein>
    <submittedName>
        <fullName evidence="3">Pyruvate ferredoxin oxidoreductase beta subunit</fullName>
    </submittedName>
</protein>
<evidence type="ECO:0000259" key="2">
    <source>
        <dbReference type="Pfam" id="PF02775"/>
    </source>
</evidence>
<keyword evidence="4" id="KW-1185">Reference proteome</keyword>
<comment type="caution">
    <text evidence="3">The sequence shown here is derived from an EMBL/GenBank/DDBJ whole genome shotgun (WGS) entry which is preliminary data.</text>
</comment>
<dbReference type="EMBL" id="RJVA01000010">
    <property type="protein sequence ID" value="ROR01954.1"/>
    <property type="molecule type" value="Genomic_DNA"/>
</dbReference>
<keyword evidence="3" id="KW-0670">Pyruvate</keyword>
<evidence type="ECO:0000313" key="3">
    <source>
        <dbReference type="EMBL" id="ROR01954.1"/>
    </source>
</evidence>
<dbReference type="Gene3D" id="3.40.50.970">
    <property type="match status" value="2"/>
</dbReference>
<dbReference type="Pfam" id="PF02775">
    <property type="entry name" value="TPP_enzyme_C"/>
    <property type="match status" value="1"/>
</dbReference>
<evidence type="ECO:0000313" key="4">
    <source>
        <dbReference type="Proteomes" id="UP000276223"/>
    </source>
</evidence>